<dbReference type="Proteomes" id="UP000799778">
    <property type="component" value="Unassembled WGS sequence"/>
</dbReference>
<evidence type="ECO:0000313" key="1">
    <source>
        <dbReference type="EMBL" id="KAF2011077.1"/>
    </source>
</evidence>
<sequence length="169" mass="19527">MALRIGPVFRGNTPSNPYPLDSDHDPGQEITLTIAIAISDPYPSSSSSTTSSKPLLTFERKLLRKDLPTKLWCTHICEKESDGCSGGQCFWIFTGLLDKIKRKLSPESWEQIKLNLSHDRTAKGVKMTGWARIATENWFKQYYAITFEDDYWRYYGEEARRKIEEARRK</sequence>
<evidence type="ECO:0000313" key="2">
    <source>
        <dbReference type="Proteomes" id="UP000799778"/>
    </source>
</evidence>
<gene>
    <name evidence="1" type="ORF">BU24DRAFT_413758</name>
</gene>
<proteinExistence type="predicted"/>
<name>A0A6A5XE58_9PLEO</name>
<reference evidence="1" key="1">
    <citation type="journal article" date="2020" name="Stud. Mycol.">
        <title>101 Dothideomycetes genomes: a test case for predicting lifestyles and emergence of pathogens.</title>
        <authorList>
            <person name="Haridas S."/>
            <person name="Albert R."/>
            <person name="Binder M."/>
            <person name="Bloem J."/>
            <person name="Labutti K."/>
            <person name="Salamov A."/>
            <person name="Andreopoulos B."/>
            <person name="Baker S."/>
            <person name="Barry K."/>
            <person name="Bills G."/>
            <person name="Bluhm B."/>
            <person name="Cannon C."/>
            <person name="Castanera R."/>
            <person name="Culley D."/>
            <person name="Daum C."/>
            <person name="Ezra D."/>
            <person name="Gonzalez J."/>
            <person name="Henrissat B."/>
            <person name="Kuo A."/>
            <person name="Liang C."/>
            <person name="Lipzen A."/>
            <person name="Lutzoni F."/>
            <person name="Magnuson J."/>
            <person name="Mondo S."/>
            <person name="Nolan M."/>
            <person name="Ohm R."/>
            <person name="Pangilinan J."/>
            <person name="Park H.-J."/>
            <person name="Ramirez L."/>
            <person name="Alfaro M."/>
            <person name="Sun H."/>
            <person name="Tritt A."/>
            <person name="Yoshinaga Y."/>
            <person name="Zwiers L.-H."/>
            <person name="Turgeon B."/>
            <person name="Goodwin S."/>
            <person name="Spatafora J."/>
            <person name="Crous P."/>
            <person name="Grigoriev I."/>
        </authorList>
    </citation>
    <scope>NUCLEOTIDE SEQUENCE</scope>
    <source>
        <strain evidence="1">CBS 175.79</strain>
    </source>
</reference>
<organism evidence="1 2">
    <name type="scientific">Aaosphaeria arxii CBS 175.79</name>
    <dbReference type="NCBI Taxonomy" id="1450172"/>
    <lineage>
        <taxon>Eukaryota</taxon>
        <taxon>Fungi</taxon>
        <taxon>Dikarya</taxon>
        <taxon>Ascomycota</taxon>
        <taxon>Pezizomycotina</taxon>
        <taxon>Dothideomycetes</taxon>
        <taxon>Pleosporomycetidae</taxon>
        <taxon>Pleosporales</taxon>
        <taxon>Pleosporales incertae sedis</taxon>
        <taxon>Aaosphaeria</taxon>
    </lineage>
</organism>
<dbReference type="RefSeq" id="XP_033379416.1">
    <property type="nucleotide sequence ID" value="XM_033526178.1"/>
</dbReference>
<dbReference type="GeneID" id="54283575"/>
<accession>A0A6A5XE58</accession>
<protein>
    <submittedName>
        <fullName evidence="1">Uncharacterized protein</fullName>
    </submittedName>
</protein>
<dbReference type="AlphaFoldDB" id="A0A6A5XE58"/>
<dbReference type="EMBL" id="ML978075">
    <property type="protein sequence ID" value="KAF2011077.1"/>
    <property type="molecule type" value="Genomic_DNA"/>
</dbReference>
<keyword evidence="2" id="KW-1185">Reference proteome</keyword>